<dbReference type="AlphaFoldDB" id="A0A1E5WF33"/>
<dbReference type="EMBL" id="LWDX02010687">
    <property type="protein sequence ID" value="OEL35898.1"/>
    <property type="molecule type" value="Genomic_DNA"/>
</dbReference>
<organism evidence="1 2">
    <name type="scientific">Dichanthelium oligosanthes</name>
    <dbReference type="NCBI Taxonomy" id="888268"/>
    <lineage>
        <taxon>Eukaryota</taxon>
        <taxon>Viridiplantae</taxon>
        <taxon>Streptophyta</taxon>
        <taxon>Embryophyta</taxon>
        <taxon>Tracheophyta</taxon>
        <taxon>Spermatophyta</taxon>
        <taxon>Magnoliopsida</taxon>
        <taxon>Liliopsida</taxon>
        <taxon>Poales</taxon>
        <taxon>Poaceae</taxon>
        <taxon>PACMAD clade</taxon>
        <taxon>Panicoideae</taxon>
        <taxon>Panicodae</taxon>
        <taxon>Paniceae</taxon>
        <taxon>Dichantheliinae</taxon>
        <taxon>Dichanthelium</taxon>
    </lineage>
</organism>
<evidence type="ECO:0000313" key="1">
    <source>
        <dbReference type="EMBL" id="OEL35898.1"/>
    </source>
</evidence>
<keyword evidence="2" id="KW-1185">Reference proteome</keyword>
<name>A0A1E5WF33_9POAL</name>
<reference evidence="1 2" key="1">
    <citation type="submission" date="2016-09" db="EMBL/GenBank/DDBJ databases">
        <title>The draft genome of Dichanthelium oligosanthes: A C3 panicoid grass species.</title>
        <authorList>
            <person name="Studer A.J."/>
            <person name="Schnable J.C."/>
            <person name="Brutnell T.P."/>
        </authorList>
    </citation>
    <scope>NUCLEOTIDE SEQUENCE [LARGE SCALE GENOMIC DNA]</scope>
    <source>
        <strain evidence="2">cv. Kellogg 1175</strain>
        <tissue evidence="1">Leaf</tissue>
    </source>
</reference>
<dbReference type="Gene3D" id="1.10.510.10">
    <property type="entry name" value="Transferase(Phosphotransferase) domain 1"/>
    <property type="match status" value="1"/>
</dbReference>
<dbReference type="PANTHER" id="PTHR27006:SF583">
    <property type="entry name" value="PROTEIN KINASE DOMAIN-CONTAINING PROTEIN"/>
    <property type="match status" value="1"/>
</dbReference>
<proteinExistence type="predicted"/>
<protein>
    <submittedName>
        <fullName evidence="1">Uncharacterized protein</fullName>
    </submittedName>
</protein>
<dbReference type="Proteomes" id="UP000095767">
    <property type="component" value="Unassembled WGS sequence"/>
</dbReference>
<accession>A0A1E5WF33</accession>
<evidence type="ECO:0000313" key="2">
    <source>
        <dbReference type="Proteomes" id="UP000095767"/>
    </source>
</evidence>
<gene>
    <name evidence="1" type="ORF">BAE44_0003086</name>
</gene>
<dbReference type="OrthoDB" id="689128at2759"/>
<sequence>VWENWTKGNVIDLVDSSLSDDGHPPTEQMLKCIHIELLCVQRKPSVRPTISWVNVMLSSSTVCLPSLSRSAFFIQEVSVSNDCSDADYSATRPEPSGIQQ</sequence>
<feature type="non-terminal residue" evidence="1">
    <location>
        <position position="1"/>
    </location>
</feature>
<comment type="caution">
    <text evidence="1">The sequence shown here is derived from an EMBL/GenBank/DDBJ whole genome shotgun (WGS) entry which is preliminary data.</text>
</comment>
<dbReference type="PANTHER" id="PTHR27006">
    <property type="entry name" value="PROMASTIGOTE SURFACE ANTIGEN PROTEIN PSA"/>
    <property type="match status" value="1"/>
</dbReference>
<dbReference type="STRING" id="888268.A0A1E5WF33"/>